<protein>
    <submittedName>
        <fullName evidence="2">Uncharacterized protein</fullName>
    </submittedName>
</protein>
<reference evidence="2 3" key="1">
    <citation type="submission" date="2019-06" db="EMBL/GenBank/DDBJ databases">
        <title>Draft genome sequence of the filamentous fungus Phialemoniopsis curvata isolated from diesel fuel.</title>
        <authorList>
            <person name="Varaljay V.A."/>
            <person name="Lyon W.J."/>
            <person name="Crouch A.L."/>
            <person name="Drake C.E."/>
            <person name="Hollomon J.M."/>
            <person name="Nadeau L.J."/>
            <person name="Nunn H.S."/>
            <person name="Stevenson B.S."/>
            <person name="Bojanowski C.L."/>
            <person name="Crookes-Goodson W.J."/>
        </authorList>
    </citation>
    <scope>NUCLEOTIDE SEQUENCE [LARGE SCALE GENOMIC DNA]</scope>
    <source>
        <strain evidence="2 3">D216</strain>
    </source>
</reference>
<keyword evidence="3" id="KW-1185">Reference proteome</keyword>
<dbReference type="GeneID" id="41977003"/>
<accession>A0A507ANU1</accession>
<evidence type="ECO:0000313" key="3">
    <source>
        <dbReference type="Proteomes" id="UP000319257"/>
    </source>
</evidence>
<feature type="compositionally biased region" description="Polar residues" evidence="1">
    <location>
        <begin position="211"/>
        <end position="229"/>
    </location>
</feature>
<dbReference type="STRING" id="1093900.A0A507ANU1"/>
<dbReference type="OrthoDB" id="5409998at2759"/>
<proteinExistence type="predicted"/>
<sequence>MASMAGTQPSSPLDTLQLMINDVLVNMGKALRSSQRDSKRAPSSSSTTRAYEANERFNSALDDLEQELIEAKAVLYRDLDRLRASKLQPAMPEPVPAPAPELVAAQQAPPAPMTLDGPPLDLSGPSGQLMADSKPIAPFPNMDLEPSAPVPQMMAETKMEIQSPQPATKVDPTVPRGPVQNEAPNHLSVAKTRSPNLTKASPAAKVESPASVASKTTMQQGPTSVSQDTGLDFGSGGLSLGQLPGSSNPELNFTDMHFSLAPAPADSQNATQQSESVFDLDAFLAGETMPSAPADNSGGGGTAGQAEVAPMDIPMPTVEASKEPAKVDDTNLDDLFDLNGTSMDMGLDGEGVDGTTNFDEMFFEAGDTEMGEFDNAYFGLDG</sequence>
<dbReference type="Proteomes" id="UP000319257">
    <property type="component" value="Unassembled WGS sequence"/>
</dbReference>
<organism evidence="2 3">
    <name type="scientific">Thyridium curvatum</name>
    <dbReference type="NCBI Taxonomy" id="1093900"/>
    <lineage>
        <taxon>Eukaryota</taxon>
        <taxon>Fungi</taxon>
        <taxon>Dikarya</taxon>
        <taxon>Ascomycota</taxon>
        <taxon>Pezizomycotina</taxon>
        <taxon>Sordariomycetes</taxon>
        <taxon>Sordariomycetidae</taxon>
        <taxon>Thyridiales</taxon>
        <taxon>Thyridiaceae</taxon>
        <taxon>Thyridium</taxon>
    </lineage>
</organism>
<evidence type="ECO:0000256" key="1">
    <source>
        <dbReference type="SAM" id="MobiDB-lite"/>
    </source>
</evidence>
<dbReference type="EMBL" id="SKBQ01000070">
    <property type="protein sequence ID" value="TPX08977.1"/>
    <property type="molecule type" value="Genomic_DNA"/>
</dbReference>
<gene>
    <name evidence="2" type="ORF">E0L32_009556</name>
</gene>
<feature type="region of interest" description="Disordered" evidence="1">
    <location>
        <begin position="162"/>
        <end position="247"/>
    </location>
</feature>
<dbReference type="RefSeq" id="XP_030990688.1">
    <property type="nucleotide sequence ID" value="XM_031144534.1"/>
</dbReference>
<name>A0A507ANU1_9PEZI</name>
<feature type="region of interest" description="Disordered" evidence="1">
    <location>
        <begin position="30"/>
        <end position="51"/>
    </location>
</feature>
<evidence type="ECO:0000313" key="2">
    <source>
        <dbReference type="EMBL" id="TPX08977.1"/>
    </source>
</evidence>
<comment type="caution">
    <text evidence="2">The sequence shown here is derived from an EMBL/GenBank/DDBJ whole genome shotgun (WGS) entry which is preliminary data.</text>
</comment>
<dbReference type="AlphaFoldDB" id="A0A507ANU1"/>
<dbReference type="InParanoid" id="A0A507ANU1"/>